<feature type="compositionally biased region" description="Polar residues" evidence="1">
    <location>
        <begin position="191"/>
        <end position="205"/>
    </location>
</feature>
<dbReference type="RefSeq" id="XP_020909311.1">
    <property type="nucleotide sequence ID" value="XM_021053652.2"/>
</dbReference>
<feature type="region of interest" description="Disordered" evidence="1">
    <location>
        <begin position="63"/>
        <end position="101"/>
    </location>
</feature>
<accession>A0A913XT60</accession>
<dbReference type="OrthoDB" id="5973651at2759"/>
<feature type="region of interest" description="Disordered" evidence="1">
    <location>
        <begin position="184"/>
        <end position="230"/>
    </location>
</feature>
<organism evidence="2 3">
    <name type="scientific">Exaiptasia diaphana</name>
    <name type="common">Tropical sea anemone</name>
    <name type="synonym">Aiptasia pulchella</name>
    <dbReference type="NCBI Taxonomy" id="2652724"/>
    <lineage>
        <taxon>Eukaryota</taxon>
        <taxon>Metazoa</taxon>
        <taxon>Cnidaria</taxon>
        <taxon>Anthozoa</taxon>
        <taxon>Hexacorallia</taxon>
        <taxon>Actiniaria</taxon>
        <taxon>Aiptasiidae</taxon>
        <taxon>Exaiptasia</taxon>
    </lineage>
</organism>
<protein>
    <submittedName>
        <fullName evidence="2">Uncharacterized protein</fullName>
    </submittedName>
</protein>
<name>A0A913XT60_EXADI</name>
<dbReference type="GeneID" id="110247244"/>
<dbReference type="OMA" id="NSSWPEQ"/>
<sequence>MARNPALAELDSKANVGQAKRDLVLRFVRDQESLQTSQVDLKLVDDSTIDLIDSTINDEDANNDVVSGIRLDDGQPLAPRPPSGRPRSRRIQTSSRDVSRSIHKLSLSRVQSTGGKLTSSDNAEKICRSLTTNTSIMDKFTRPMSPPPAETTSLNSSWPEQDFLSRKMSSRKYLLCSPDKRLDDTEHRPFSSISDRQISNNEGLNSRSSSPTKRHSSRNRGRTFKNLNIEPVHPSEIPLLRGRSASSSVSGPYALVHLPPIQNTAPSM</sequence>
<dbReference type="Proteomes" id="UP000887567">
    <property type="component" value="Unplaced"/>
</dbReference>
<evidence type="ECO:0000256" key="1">
    <source>
        <dbReference type="SAM" id="MobiDB-lite"/>
    </source>
</evidence>
<reference evidence="2" key="1">
    <citation type="submission" date="2022-11" db="UniProtKB">
        <authorList>
            <consortium name="EnsemblMetazoa"/>
        </authorList>
    </citation>
    <scope>IDENTIFICATION</scope>
</reference>
<dbReference type="KEGG" id="epa:110247244"/>
<feature type="region of interest" description="Disordered" evidence="1">
    <location>
        <begin position="137"/>
        <end position="159"/>
    </location>
</feature>
<keyword evidence="3" id="KW-1185">Reference proteome</keyword>
<dbReference type="EnsemblMetazoa" id="XM_021053652.2">
    <property type="protein sequence ID" value="XP_020909311.1"/>
    <property type="gene ID" value="LOC110247244"/>
</dbReference>
<proteinExistence type="predicted"/>
<evidence type="ECO:0000313" key="3">
    <source>
        <dbReference type="Proteomes" id="UP000887567"/>
    </source>
</evidence>
<feature type="compositionally biased region" description="Basic residues" evidence="1">
    <location>
        <begin position="212"/>
        <end position="223"/>
    </location>
</feature>
<evidence type="ECO:0000313" key="2">
    <source>
        <dbReference type="EnsemblMetazoa" id="XP_020909311.1"/>
    </source>
</evidence>
<feature type="compositionally biased region" description="Polar residues" evidence="1">
    <location>
        <begin position="150"/>
        <end position="159"/>
    </location>
</feature>
<dbReference type="AlphaFoldDB" id="A0A913XT60"/>